<organism evidence="3 4">
    <name type="scientific">Lagenidium giganteum</name>
    <dbReference type="NCBI Taxonomy" id="4803"/>
    <lineage>
        <taxon>Eukaryota</taxon>
        <taxon>Sar</taxon>
        <taxon>Stramenopiles</taxon>
        <taxon>Oomycota</taxon>
        <taxon>Peronosporomycetes</taxon>
        <taxon>Pythiales</taxon>
        <taxon>Pythiaceae</taxon>
    </lineage>
</organism>
<keyword evidence="2" id="KW-1133">Transmembrane helix</keyword>
<reference evidence="3" key="1">
    <citation type="submission" date="2022-11" db="EMBL/GenBank/DDBJ databases">
        <authorList>
            <person name="Morgan W.R."/>
            <person name="Tartar A."/>
        </authorList>
    </citation>
    <scope>NUCLEOTIDE SEQUENCE</scope>
    <source>
        <strain evidence="3">ARSEF 373</strain>
    </source>
</reference>
<evidence type="ECO:0000313" key="3">
    <source>
        <dbReference type="EMBL" id="DAZ98097.1"/>
    </source>
</evidence>
<protein>
    <recommendedName>
        <fullName evidence="5">Transmembrane protein</fullName>
    </recommendedName>
</protein>
<evidence type="ECO:0000256" key="2">
    <source>
        <dbReference type="SAM" id="Phobius"/>
    </source>
</evidence>
<feature type="region of interest" description="Disordered" evidence="1">
    <location>
        <begin position="111"/>
        <end position="130"/>
    </location>
</feature>
<keyword evidence="4" id="KW-1185">Reference proteome</keyword>
<dbReference type="EMBL" id="DAKRPA010000116">
    <property type="protein sequence ID" value="DAZ98097.1"/>
    <property type="molecule type" value="Genomic_DNA"/>
</dbReference>
<keyword evidence="2" id="KW-0812">Transmembrane</keyword>
<evidence type="ECO:0000256" key="1">
    <source>
        <dbReference type="SAM" id="MobiDB-lite"/>
    </source>
</evidence>
<evidence type="ECO:0000313" key="4">
    <source>
        <dbReference type="Proteomes" id="UP001146120"/>
    </source>
</evidence>
<feature type="region of interest" description="Disordered" evidence="1">
    <location>
        <begin position="321"/>
        <end position="352"/>
    </location>
</feature>
<dbReference type="Proteomes" id="UP001146120">
    <property type="component" value="Unassembled WGS sequence"/>
</dbReference>
<accession>A0AAV2YY44</accession>
<proteinExistence type="predicted"/>
<dbReference type="AlphaFoldDB" id="A0AAV2YY44"/>
<feature type="transmembrane region" description="Helical" evidence="2">
    <location>
        <begin position="835"/>
        <end position="863"/>
    </location>
</feature>
<evidence type="ECO:0008006" key="5">
    <source>
        <dbReference type="Google" id="ProtNLM"/>
    </source>
</evidence>
<feature type="transmembrane region" description="Helical" evidence="2">
    <location>
        <begin position="929"/>
        <end position="952"/>
    </location>
</feature>
<comment type="caution">
    <text evidence="3">The sequence shown here is derived from an EMBL/GenBank/DDBJ whole genome shotgun (WGS) entry which is preliminary data.</text>
</comment>
<sequence>MLQTAPAPAAMPLPNLDEMDTLDEHIDAFEAAGSNLINQLIMAQPTGNLNDTPMSGYTSEESDYSSVPVTPSTDEQLYKDMSFLQRADTGELEDVLADYTPEELIDANAQGLTSQQQQLQQPQQHQQQQFSGKLIKGKTSKFRGVTQTSKTSWGAKYSAKRITNTCKTPEEAARAYDEYLKMHYPQKYGKFANFCDKCGKFVNPLGLPEFQSECECGGGCSSPHTDSEGMSPNPADDDEVLESRASNLSVGSLKFSFSDETEQFFEESFHLVAKMSEDFHGNGEQPQLQKKDSLPMNVISSAVESLANDSNFDNLVKEFGRSSSNTSLGKNGSFRRANSNNKVAPNSVAPTSGSSFADFSVEELEELTDCLVDPNSAPPSGMVFKQEPNGQYQNTFKKTHSLEPELNDYPSASQKMHSLDYEDGMKSDATMEQMDVDAIAAMVQQPPQGMTQQQYPAQINIQTPFLEKYWRNDRKNIQCFPYCPEHGDYYRVRIDNLQHRAKGVCRAAVKAQVIVPTTEPLLQGGFSLLARCNSNFSRNITLTSQQVLSLAEMKSLQMVSAVGVIDKYSPTPDGMGVQFEVTFYPDVWKFEFDLPKKRRHNANGAATEDSDALGAEFLYFFEIDMFYSTDKTVFQRLGHVESSNFQIGNTRTLLRQRNKMIEEGGACDDVVFQDGNAPEKKKVRVAQGMHAMVSMDSESDLTNEQSGHRGHPYITGKGISSKDVKNLDQNGPVDVDYLCRFTSRDDEFNKDPSLQSKGLEWPAEDAMESSAYNPYVSPKRSGEHPLLEGEDGTKYALSTAISQGKTGSKVRPDEGVAVIPDDTAAPSASHSMSKLLVYSFVCLPLSVVLVPLGILLFVPFLFIPPVATSVVRLLDALSDMELRNANGTCIATDTRYELKHLEMDAPSTCSYHSNGATWSRFVYFCGGKLIVSAVVFIPALVLTLLGVVLFPIRPLSTALMRGASSCVVVSREYTRSTVGKPAKLSMTQDEWMV</sequence>
<feature type="compositionally biased region" description="Low complexity" evidence="1">
    <location>
        <begin position="115"/>
        <end position="129"/>
    </location>
</feature>
<gene>
    <name evidence="3" type="ORF">N0F65_005259</name>
</gene>
<name>A0AAV2YY44_9STRA</name>
<keyword evidence="2" id="KW-0472">Membrane</keyword>
<reference evidence="3" key="2">
    <citation type="journal article" date="2023" name="Microbiol Resour">
        <title>Decontamination and Annotation of the Draft Genome Sequence of the Oomycete Lagenidium giganteum ARSEF 373.</title>
        <authorList>
            <person name="Morgan W.R."/>
            <person name="Tartar A."/>
        </authorList>
    </citation>
    <scope>NUCLEOTIDE SEQUENCE</scope>
    <source>
        <strain evidence="3">ARSEF 373</strain>
    </source>
</reference>